<keyword evidence="1" id="KW-0472">Membrane</keyword>
<proteinExistence type="predicted"/>
<keyword evidence="3" id="KW-1185">Reference proteome</keyword>
<keyword evidence="1" id="KW-1133">Transmembrane helix</keyword>
<gene>
    <name evidence="2" type="ORF">ACFQNG_06160</name>
</gene>
<reference evidence="3" key="1">
    <citation type="journal article" date="2019" name="Int. J. Syst. Evol. Microbiol.">
        <title>The Global Catalogue of Microorganisms (GCM) 10K type strain sequencing project: providing services to taxonomists for standard genome sequencing and annotation.</title>
        <authorList>
            <consortium name="The Broad Institute Genomics Platform"/>
            <consortium name="The Broad Institute Genome Sequencing Center for Infectious Disease"/>
            <person name="Wu L."/>
            <person name="Ma J."/>
        </authorList>
    </citation>
    <scope>NUCLEOTIDE SEQUENCE [LARGE SCALE GENOMIC DNA]</scope>
    <source>
        <strain evidence="3">CGMCC 1.12942</strain>
    </source>
</reference>
<name>A0ABW2RIA8_9BACL</name>
<accession>A0ABW2RIA8</accession>
<protein>
    <submittedName>
        <fullName evidence="2">Uncharacterized protein</fullName>
    </submittedName>
</protein>
<evidence type="ECO:0000313" key="2">
    <source>
        <dbReference type="EMBL" id="MFC7440731.1"/>
    </source>
</evidence>
<feature type="transmembrane region" description="Helical" evidence="1">
    <location>
        <begin position="150"/>
        <end position="173"/>
    </location>
</feature>
<dbReference type="EMBL" id="JBHTBW010000017">
    <property type="protein sequence ID" value="MFC7440731.1"/>
    <property type="molecule type" value="Genomic_DNA"/>
</dbReference>
<keyword evidence="1" id="KW-0812">Transmembrane</keyword>
<comment type="caution">
    <text evidence="2">The sequence shown here is derived from an EMBL/GenBank/DDBJ whole genome shotgun (WGS) entry which is preliminary data.</text>
</comment>
<feature type="transmembrane region" description="Helical" evidence="1">
    <location>
        <begin position="211"/>
        <end position="229"/>
    </location>
</feature>
<sequence length="238" mass="26955">MARGLPKVKAVLASSSSGARRMWFAWVFRSSACLHGLAGLFMLFVLVHAMNGSWVMRTKFIVQNEWLVTVSWSSLLLSSLSFVSTFGILTYALDKQFRLILQWAWMIQLIGNAALALHYVIQMVLYPVLLKYLVHMPTTALLHHVKEWDALLSHLATVFAPSCLAVGGFIYTAAMFYTQGFSRRLSWWSLSIWIMLLAGSVVVHWSLSTFSVFLGLTLAFYVPWLWKAAKELKPVCSR</sequence>
<feature type="transmembrane region" description="Helical" evidence="1">
    <location>
        <begin position="105"/>
        <end position="130"/>
    </location>
</feature>
<organism evidence="2 3">
    <name type="scientific">Laceyella putida</name>
    <dbReference type="NCBI Taxonomy" id="110101"/>
    <lineage>
        <taxon>Bacteria</taxon>
        <taxon>Bacillati</taxon>
        <taxon>Bacillota</taxon>
        <taxon>Bacilli</taxon>
        <taxon>Bacillales</taxon>
        <taxon>Thermoactinomycetaceae</taxon>
        <taxon>Laceyella</taxon>
    </lineage>
</organism>
<evidence type="ECO:0000256" key="1">
    <source>
        <dbReference type="SAM" id="Phobius"/>
    </source>
</evidence>
<feature type="transmembrane region" description="Helical" evidence="1">
    <location>
        <begin position="185"/>
        <end position="205"/>
    </location>
</feature>
<dbReference type="Proteomes" id="UP001596500">
    <property type="component" value="Unassembled WGS sequence"/>
</dbReference>
<feature type="transmembrane region" description="Helical" evidence="1">
    <location>
        <begin position="70"/>
        <end position="93"/>
    </location>
</feature>
<feature type="transmembrane region" description="Helical" evidence="1">
    <location>
        <begin position="26"/>
        <end position="50"/>
    </location>
</feature>
<dbReference type="RefSeq" id="WP_379864014.1">
    <property type="nucleotide sequence ID" value="NZ_JBHTBW010000017.1"/>
</dbReference>
<evidence type="ECO:0000313" key="3">
    <source>
        <dbReference type="Proteomes" id="UP001596500"/>
    </source>
</evidence>